<evidence type="ECO:0000256" key="1">
    <source>
        <dbReference type="SAM" id="MobiDB-lite"/>
    </source>
</evidence>
<dbReference type="EMBL" id="HBNR01028270">
    <property type="protein sequence ID" value="CAE4581251.1"/>
    <property type="molecule type" value="Transcribed_RNA"/>
</dbReference>
<dbReference type="AlphaFoldDB" id="A0A7S4QEH9"/>
<sequence length="215" mass="22967">MLAAQLAAAAPARQWSSLLHHDHLRESLGFKASASAFVGGPKDLPAAMGGGFEALPALPPTSTKDRRFAEYMLAAGIVKPRDRCLPARPVPTVDAIYLPANAVSRKETLPLCSSKYTPEDCPLEFKDGELTYKSDKAARRSSIAKEGGETGKVTTAQEGEEEEEEGEEGEEAEEAGLGSPGPYAGFALPFAFPALLQRRRTGGRARGVRPLRAFL</sequence>
<gene>
    <name evidence="2" type="ORF">AMON00008_LOCUS19208</name>
</gene>
<name>A0A7S4QEH9_9DINO</name>
<evidence type="ECO:0000313" key="2">
    <source>
        <dbReference type="EMBL" id="CAE4581251.1"/>
    </source>
</evidence>
<reference evidence="2" key="1">
    <citation type="submission" date="2021-01" db="EMBL/GenBank/DDBJ databases">
        <authorList>
            <person name="Corre E."/>
            <person name="Pelletier E."/>
            <person name="Niang G."/>
            <person name="Scheremetjew M."/>
            <person name="Finn R."/>
            <person name="Kale V."/>
            <person name="Holt S."/>
            <person name="Cochrane G."/>
            <person name="Meng A."/>
            <person name="Brown T."/>
            <person name="Cohen L."/>
        </authorList>
    </citation>
    <scope>NUCLEOTIDE SEQUENCE</scope>
    <source>
        <strain evidence="2">CCMP3105</strain>
    </source>
</reference>
<feature type="compositionally biased region" description="Acidic residues" evidence="1">
    <location>
        <begin position="158"/>
        <end position="174"/>
    </location>
</feature>
<protein>
    <submittedName>
        <fullName evidence="2">Uncharacterized protein</fullName>
    </submittedName>
</protein>
<proteinExistence type="predicted"/>
<feature type="region of interest" description="Disordered" evidence="1">
    <location>
        <begin position="138"/>
        <end position="182"/>
    </location>
</feature>
<organism evidence="2">
    <name type="scientific">Alexandrium monilatum</name>
    <dbReference type="NCBI Taxonomy" id="311494"/>
    <lineage>
        <taxon>Eukaryota</taxon>
        <taxon>Sar</taxon>
        <taxon>Alveolata</taxon>
        <taxon>Dinophyceae</taxon>
        <taxon>Gonyaulacales</taxon>
        <taxon>Pyrocystaceae</taxon>
        <taxon>Alexandrium</taxon>
    </lineage>
</organism>
<accession>A0A7S4QEH9</accession>